<feature type="domain" description="Xylanolytic transcriptional activator regulatory" evidence="2">
    <location>
        <begin position="125"/>
        <end position="194"/>
    </location>
</feature>
<dbReference type="Proteomes" id="UP000030753">
    <property type="component" value="Unassembled WGS sequence"/>
</dbReference>
<dbReference type="GO" id="GO:0003677">
    <property type="term" value="F:DNA binding"/>
    <property type="evidence" value="ECO:0007669"/>
    <property type="project" value="InterPro"/>
</dbReference>
<dbReference type="PANTHER" id="PTHR47425:SF2">
    <property type="entry name" value="FARB-RELATED"/>
    <property type="match status" value="1"/>
</dbReference>
<dbReference type="InterPro" id="IPR007219">
    <property type="entry name" value="XnlR_reg_dom"/>
</dbReference>
<accession>W9HTN2</accession>
<organism evidence="3 4">
    <name type="scientific">Fusarium oxysporum NRRL 32931</name>
    <dbReference type="NCBI Taxonomy" id="660029"/>
    <lineage>
        <taxon>Eukaryota</taxon>
        <taxon>Fungi</taxon>
        <taxon>Dikarya</taxon>
        <taxon>Ascomycota</taxon>
        <taxon>Pezizomycotina</taxon>
        <taxon>Sordariomycetes</taxon>
        <taxon>Hypocreomycetidae</taxon>
        <taxon>Hypocreales</taxon>
        <taxon>Nectriaceae</taxon>
        <taxon>Fusarium</taxon>
        <taxon>Fusarium oxysporum species complex</taxon>
    </lineage>
</organism>
<dbReference type="CDD" id="cd12148">
    <property type="entry name" value="fungal_TF_MHR"/>
    <property type="match status" value="1"/>
</dbReference>
<dbReference type="InterPro" id="IPR052761">
    <property type="entry name" value="Fungal_Detox/Toxin_TFs"/>
</dbReference>
<dbReference type="Pfam" id="PF04082">
    <property type="entry name" value="Fungal_trans"/>
    <property type="match status" value="1"/>
</dbReference>
<evidence type="ECO:0000313" key="4">
    <source>
        <dbReference type="Proteomes" id="UP000030753"/>
    </source>
</evidence>
<dbReference type="EMBL" id="JH717846">
    <property type="protein sequence ID" value="EWY84355.1"/>
    <property type="molecule type" value="Genomic_DNA"/>
</dbReference>
<dbReference type="GO" id="GO:0008270">
    <property type="term" value="F:zinc ion binding"/>
    <property type="evidence" value="ECO:0007669"/>
    <property type="project" value="InterPro"/>
</dbReference>
<dbReference type="HOGENOM" id="CLU_006329_2_2_1"/>
<protein>
    <recommendedName>
        <fullName evidence="2">Xylanolytic transcriptional activator regulatory domain-containing protein</fullName>
    </recommendedName>
</protein>
<keyword evidence="1" id="KW-0539">Nucleus</keyword>
<name>W9HTN2_FUSOX</name>
<dbReference type="AlphaFoldDB" id="W9HTN2"/>
<dbReference type="PANTHER" id="PTHR47425">
    <property type="entry name" value="FARB-RELATED"/>
    <property type="match status" value="1"/>
</dbReference>
<evidence type="ECO:0000313" key="3">
    <source>
        <dbReference type="EMBL" id="EWY84355.1"/>
    </source>
</evidence>
<reference evidence="3 4" key="1">
    <citation type="submission" date="2011-06" db="EMBL/GenBank/DDBJ databases">
        <title>The Genome Sequence of Fusarium oxysporum FOSC 3-a.</title>
        <authorList>
            <consortium name="The Broad Institute Genome Sequencing Platform"/>
            <person name="Ma L.-J."/>
            <person name="Gale L.R."/>
            <person name="Schwartz D.C."/>
            <person name="Zhou S."/>
            <person name="Corby-Kistler H."/>
            <person name="Young S.K."/>
            <person name="Zeng Q."/>
            <person name="Gargeya S."/>
            <person name="Fitzgerald M."/>
            <person name="Haas B."/>
            <person name="Abouelleil A."/>
            <person name="Alvarado L."/>
            <person name="Arachchi H.M."/>
            <person name="Berlin A."/>
            <person name="Brown A."/>
            <person name="Chapman S.B."/>
            <person name="Chen Z."/>
            <person name="Dunbar C."/>
            <person name="Freedman E."/>
            <person name="Gearin G."/>
            <person name="Gellesch M."/>
            <person name="Goldberg J."/>
            <person name="Griggs A."/>
            <person name="Gujja S."/>
            <person name="Heiman D."/>
            <person name="Howarth C."/>
            <person name="Larson L."/>
            <person name="Lui A."/>
            <person name="MacDonald P.J.P."/>
            <person name="Mehta T."/>
            <person name="Montmayeur A."/>
            <person name="Murphy C."/>
            <person name="Neiman D."/>
            <person name="Pearson M."/>
            <person name="Priest M."/>
            <person name="Roberts A."/>
            <person name="Saif S."/>
            <person name="Shea T."/>
            <person name="Shenoy N."/>
            <person name="Sisk P."/>
            <person name="Stolte C."/>
            <person name="Sykes S."/>
            <person name="Wortman J."/>
            <person name="Nusbaum C."/>
            <person name="Birren B."/>
        </authorList>
    </citation>
    <scope>NUCLEOTIDE SEQUENCE [LARGE SCALE GENOMIC DNA]</scope>
    <source>
        <strain evidence="4">FOSC 3-a</strain>
    </source>
</reference>
<gene>
    <name evidence="3" type="ORF">FOYG_11815</name>
</gene>
<evidence type="ECO:0000259" key="2">
    <source>
        <dbReference type="SMART" id="SM00906"/>
    </source>
</evidence>
<sequence length="431" mass="49281">MKGALEIPSISLRGPLLRAYIEYVHPYLPILNLHELTSITHGFYGTHGQISLLLYLAVMFSATFFIEIEHVHEAGYATRRVMSEDFFAKTRLLYDLDYEFDQLVLAQALLLMSYWYESPDSQKDGWHWLGLAIATLEGIASTDTIYRHTNQRQWKRIWWSCYIQDRLISLSTRRPTRLNNISFHVDMLQESDFDITRLENGCVISPEIPTFMRDVEMQKQGAAIFISLAQLCVCLEHVLQARYSLVSPLENDNQSVTMLYPKEPHHVNHAEVDAVEGELMSWAVRLPLCCRYMSIQLLESADESPSMVVRRMFLHILFYTALAVLHRAYSSQAQAPSKAYDAAIQISLMVQYLHQEQLEKLLPSTAVTSILTASMVYLTETINGSGQFQALYAFKMNENVLKELSQVYVMADHAIIISKAAIGRVGTIDEH</sequence>
<dbReference type="GO" id="GO:0006351">
    <property type="term" value="P:DNA-templated transcription"/>
    <property type="evidence" value="ECO:0007669"/>
    <property type="project" value="InterPro"/>
</dbReference>
<dbReference type="SMART" id="SM00906">
    <property type="entry name" value="Fungal_trans"/>
    <property type="match status" value="1"/>
</dbReference>
<proteinExistence type="predicted"/>
<dbReference type="OrthoDB" id="4451586at2759"/>
<evidence type="ECO:0000256" key="1">
    <source>
        <dbReference type="ARBA" id="ARBA00023242"/>
    </source>
</evidence>